<dbReference type="EMBL" id="FNCW01000004">
    <property type="protein sequence ID" value="SDG65004.1"/>
    <property type="molecule type" value="Genomic_DNA"/>
</dbReference>
<keyword evidence="8" id="KW-1185">Reference proteome</keyword>
<feature type="short sequence motif" description="DGA/G" evidence="4">
    <location>
        <begin position="153"/>
        <end position="155"/>
    </location>
</feature>
<dbReference type="OrthoDB" id="9770965at2"/>
<feature type="region of interest" description="Disordered" evidence="5">
    <location>
        <begin position="185"/>
        <end position="205"/>
    </location>
</feature>
<dbReference type="PANTHER" id="PTHR14226:SF76">
    <property type="entry name" value="NTE FAMILY PROTEIN RSSA"/>
    <property type="match status" value="1"/>
</dbReference>
<dbReference type="InterPro" id="IPR016035">
    <property type="entry name" value="Acyl_Trfase/lysoPLipase"/>
</dbReference>
<feature type="short sequence motif" description="GXSXG" evidence="4">
    <location>
        <begin position="37"/>
        <end position="41"/>
    </location>
</feature>
<keyword evidence="2 4" id="KW-0442">Lipid degradation</keyword>
<evidence type="ECO:0000256" key="3">
    <source>
        <dbReference type="ARBA" id="ARBA00023098"/>
    </source>
</evidence>
<evidence type="ECO:0000256" key="4">
    <source>
        <dbReference type="PROSITE-ProRule" id="PRU01161"/>
    </source>
</evidence>
<dbReference type="PANTHER" id="PTHR14226">
    <property type="entry name" value="NEUROPATHY TARGET ESTERASE/SWISS CHEESE D.MELANOGASTER"/>
    <property type="match status" value="1"/>
</dbReference>
<dbReference type="Pfam" id="PF01734">
    <property type="entry name" value="Patatin"/>
    <property type="match status" value="1"/>
</dbReference>
<dbReference type="GO" id="GO:0016042">
    <property type="term" value="P:lipid catabolic process"/>
    <property type="evidence" value="ECO:0007669"/>
    <property type="project" value="UniProtKB-UniRule"/>
</dbReference>
<name>A0A1G7VZ03_9FLAO</name>
<keyword evidence="3 4" id="KW-0443">Lipid metabolism</keyword>
<dbReference type="InterPro" id="IPR002641">
    <property type="entry name" value="PNPLA_dom"/>
</dbReference>
<organism evidence="7 8">
    <name type="scientific">Psychroflexus sediminis</name>
    <dbReference type="NCBI Taxonomy" id="470826"/>
    <lineage>
        <taxon>Bacteria</taxon>
        <taxon>Pseudomonadati</taxon>
        <taxon>Bacteroidota</taxon>
        <taxon>Flavobacteriia</taxon>
        <taxon>Flavobacteriales</taxon>
        <taxon>Flavobacteriaceae</taxon>
        <taxon>Psychroflexus</taxon>
    </lineage>
</organism>
<feature type="active site" description="Proton acceptor" evidence="4">
    <location>
        <position position="153"/>
    </location>
</feature>
<dbReference type="Gene3D" id="3.40.1090.10">
    <property type="entry name" value="Cytosolic phospholipase A2 catalytic domain"/>
    <property type="match status" value="1"/>
</dbReference>
<reference evidence="7 8" key="1">
    <citation type="submission" date="2016-10" db="EMBL/GenBank/DDBJ databases">
        <authorList>
            <person name="de Groot N.N."/>
        </authorList>
    </citation>
    <scope>NUCLEOTIDE SEQUENCE [LARGE SCALE GENOMIC DNA]</scope>
    <source>
        <strain evidence="7 8">DSM 19803</strain>
    </source>
</reference>
<dbReference type="SUPFAM" id="SSF52151">
    <property type="entry name" value="FabD/lysophospholipase-like"/>
    <property type="match status" value="1"/>
</dbReference>
<dbReference type="Proteomes" id="UP000199296">
    <property type="component" value="Unassembled WGS sequence"/>
</dbReference>
<dbReference type="InterPro" id="IPR050301">
    <property type="entry name" value="NTE"/>
</dbReference>
<dbReference type="RefSeq" id="WP_093366848.1">
    <property type="nucleotide sequence ID" value="NZ_FNCW01000004.1"/>
</dbReference>
<dbReference type="AlphaFoldDB" id="A0A1G7VZ03"/>
<proteinExistence type="predicted"/>
<dbReference type="PROSITE" id="PS51635">
    <property type="entry name" value="PNPLA"/>
    <property type="match status" value="1"/>
</dbReference>
<feature type="active site" description="Nucleophile" evidence="4">
    <location>
        <position position="39"/>
    </location>
</feature>
<evidence type="ECO:0000259" key="6">
    <source>
        <dbReference type="PROSITE" id="PS51635"/>
    </source>
</evidence>
<evidence type="ECO:0000256" key="1">
    <source>
        <dbReference type="ARBA" id="ARBA00022801"/>
    </source>
</evidence>
<keyword evidence="1 4" id="KW-0378">Hydrolase</keyword>
<evidence type="ECO:0000313" key="7">
    <source>
        <dbReference type="EMBL" id="SDG65004.1"/>
    </source>
</evidence>
<feature type="domain" description="PNPLA" evidence="6">
    <location>
        <begin position="6"/>
        <end position="166"/>
    </location>
</feature>
<protein>
    <submittedName>
        <fullName evidence="7">NTE family protein</fullName>
    </submittedName>
</protein>
<sequence length="299" mass="33844">MKKVSLVLSGGGARGLAHIGVLEELEEQGFEIHSITGTSMGAVVGGIYAAGKMKAFKEWILKLDKIDVFNLVDFTLFKGGFIEGDKVFKELSGFIPDTQIQDLPIRFCATATDLISKKQVIFKEGSLYKAMRASIAIPNVITPLKHEESLLVDGGVINNIPIPHAPRNDRDVLIAVNVNADLPLPEKKEEKKEEKEEKKKGEEERSFYQNTIDKFNKNLNELFPEDDSNELSYFDIMNVSFEIMRNEMVKYTLEKHPPDILIETPRYSCEIYDFYKADELIEMGRKAALKALNDYKDDQ</sequence>
<evidence type="ECO:0000256" key="2">
    <source>
        <dbReference type="ARBA" id="ARBA00022963"/>
    </source>
</evidence>
<accession>A0A1G7VZ03</accession>
<feature type="short sequence motif" description="GXGXXG" evidence="4">
    <location>
        <begin position="10"/>
        <end position="15"/>
    </location>
</feature>
<dbReference type="GO" id="GO:0016787">
    <property type="term" value="F:hydrolase activity"/>
    <property type="evidence" value="ECO:0007669"/>
    <property type="project" value="UniProtKB-UniRule"/>
</dbReference>
<gene>
    <name evidence="7" type="ORF">SAMN04488027_104271</name>
</gene>
<evidence type="ECO:0000256" key="5">
    <source>
        <dbReference type="SAM" id="MobiDB-lite"/>
    </source>
</evidence>
<evidence type="ECO:0000313" key="8">
    <source>
        <dbReference type="Proteomes" id="UP000199296"/>
    </source>
</evidence>